<keyword evidence="2" id="KW-0964">Secreted</keyword>
<dbReference type="AlphaFoldDB" id="A0A9N9G9V9"/>
<keyword evidence="8" id="KW-1185">Reference proteome</keyword>
<evidence type="ECO:0000256" key="4">
    <source>
        <dbReference type="ARBA" id="ARBA00022801"/>
    </source>
</evidence>
<proteinExistence type="predicted"/>
<dbReference type="InterPro" id="IPR045053">
    <property type="entry name" value="MAN-like"/>
</dbReference>
<evidence type="ECO:0000256" key="2">
    <source>
        <dbReference type="ARBA" id="ARBA00022525"/>
    </source>
</evidence>
<dbReference type="GO" id="GO:0016985">
    <property type="term" value="F:mannan endo-1,4-beta-mannosidase activity"/>
    <property type="evidence" value="ECO:0007669"/>
    <property type="project" value="TreeGrafter"/>
</dbReference>
<feature type="domain" description="Glycoside hydrolase family 5" evidence="6">
    <location>
        <begin position="60"/>
        <end position="88"/>
    </location>
</feature>
<dbReference type="EMBL" id="CAJVPI010000993">
    <property type="protein sequence ID" value="CAG8587456.1"/>
    <property type="molecule type" value="Genomic_DNA"/>
</dbReference>
<comment type="subcellular location">
    <subcellularLocation>
        <location evidence="1">Secreted</location>
    </subcellularLocation>
</comment>
<accession>A0A9N9G9V9</accession>
<gene>
    <name evidence="7" type="ORF">PBRASI_LOCUS6943</name>
</gene>
<keyword evidence="3" id="KW-0732">Signal</keyword>
<keyword evidence="4" id="KW-0378">Hydrolase</keyword>
<feature type="non-terminal residue" evidence="7">
    <location>
        <position position="1"/>
    </location>
</feature>
<organism evidence="7 8">
    <name type="scientific">Paraglomus brasilianum</name>
    <dbReference type="NCBI Taxonomy" id="144538"/>
    <lineage>
        <taxon>Eukaryota</taxon>
        <taxon>Fungi</taxon>
        <taxon>Fungi incertae sedis</taxon>
        <taxon>Mucoromycota</taxon>
        <taxon>Glomeromycotina</taxon>
        <taxon>Glomeromycetes</taxon>
        <taxon>Paraglomerales</taxon>
        <taxon>Paraglomeraceae</taxon>
        <taxon>Paraglomus</taxon>
    </lineage>
</organism>
<dbReference type="OrthoDB" id="406631at2759"/>
<dbReference type="InterPro" id="IPR001547">
    <property type="entry name" value="Glyco_hydro_5"/>
</dbReference>
<evidence type="ECO:0000256" key="3">
    <source>
        <dbReference type="ARBA" id="ARBA00022729"/>
    </source>
</evidence>
<name>A0A9N9G9V9_9GLOM</name>
<evidence type="ECO:0000256" key="5">
    <source>
        <dbReference type="SAM" id="MobiDB-lite"/>
    </source>
</evidence>
<evidence type="ECO:0000256" key="1">
    <source>
        <dbReference type="ARBA" id="ARBA00004613"/>
    </source>
</evidence>
<evidence type="ECO:0000259" key="6">
    <source>
        <dbReference type="Pfam" id="PF26410"/>
    </source>
</evidence>
<dbReference type="PANTHER" id="PTHR31451">
    <property type="match status" value="1"/>
</dbReference>
<feature type="region of interest" description="Disordered" evidence="5">
    <location>
        <begin position="101"/>
        <end position="122"/>
    </location>
</feature>
<comment type="caution">
    <text evidence="7">The sequence shown here is derived from an EMBL/GenBank/DDBJ whole genome shotgun (WGS) entry which is preliminary data.</text>
</comment>
<sequence>EIEQEYFKIWRNGNHNGRKRRTVQNETAALMKEPKVYDESVFEGLDQMSKFDMAATMDSLTRRNTFNGKSYKEDPVIFAWGLANEPQIVWEIMGERDRQDMDRRKCKGNQGSGCKSLGDDRSRREEYLGGRQGYCRVQEWYWSTTRTPEKLTQNDN</sequence>
<dbReference type="Pfam" id="PF26410">
    <property type="entry name" value="GH5_mannosidase"/>
    <property type="match status" value="1"/>
</dbReference>
<evidence type="ECO:0000313" key="7">
    <source>
        <dbReference type="EMBL" id="CAG8587456.1"/>
    </source>
</evidence>
<dbReference type="GO" id="GO:0005576">
    <property type="term" value="C:extracellular region"/>
    <property type="evidence" value="ECO:0007669"/>
    <property type="project" value="UniProtKB-SubCell"/>
</dbReference>
<dbReference type="Gene3D" id="3.20.20.80">
    <property type="entry name" value="Glycosidases"/>
    <property type="match status" value="1"/>
</dbReference>
<protein>
    <submittedName>
        <fullName evidence="7">1029_t:CDS:1</fullName>
    </submittedName>
</protein>
<evidence type="ECO:0000313" key="8">
    <source>
        <dbReference type="Proteomes" id="UP000789739"/>
    </source>
</evidence>
<dbReference type="PANTHER" id="PTHR31451:SF39">
    <property type="entry name" value="MANNAN ENDO-1,4-BETA-MANNOSIDASE 1"/>
    <property type="match status" value="1"/>
</dbReference>
<dbReference type="Proteomes" id="UP000789739">
    <property type="component" value="Unassembled WGS sequence"/>
</dbReference>
<reference evidence="7" key="1">
    <citation type="submission" date="2021-06" db="EMBL/GenBank/DDBJ databases">
        <authorList>
            <person name="Kallberg Y."/>
            <person name="Tangrot J."/>
            <person name="Rosling A."/>
        </authorList>
    </citation>
    <scope>NUCLEOTIDE SEQUENCE</scope>
    <source>
        <strain evidence="7">BR232B</strain>
    </source>
</reference>